<name>A0A6P7TAF6_9MOLL</name>
<reference evidence="2" key="1">
    <citation type="submission" date="2025-08" db="UniProtKB">
        <authorList>
            <consortium name="RefSeq"/>
        </authorList>
    </citation>
    <scope>IDENTIFICATION</scope>
</reference>
<organism evidence="1 2">
    <name type="scientific">Octopus sinensis</name>
    <name type="common">East Asian common octopus</name>
    <dbReference type="NCBI Taxonomy" id="2607531"/>
    <lineage>
        <taxon>Eukaryota</taxon>
        <taxon>Metazoa</taxon>
        <taxon>Spiralia</taxon>
        <taxon>Lophotrochozoa</taxon>
        <taxon>Mollusca</taxon>
        <taxon>Cephalopoda</taxon>
        <taxon>Coleoidea</taxon>
        <taxon>Octopodiformes</taxon>
        <taxon>Octopoda</taxon>
        <taxon>Incirrata</taxon>
        <taxon>Octopodidae</taxon>
        <taxon>Octopus</taxon>
    </lineage>
</organism>
<dbReference type="KEGG" id="osn:115222042"/>
<dbReference type="PANTHER" id="PTHR45913">
    <property type="entry name" value="EPM2A-INTERACTING PROTEIN 1"/>
    <property type="match status" value="1"/>
</dbReference>
<evidence type="ECO:0000313" key="2">
    <source>
        <dbReference type="RefSeq" id="XP_029648008.1"/>
    </source>
</evidence>
<evidence type="ECO:0000313" key="1">
    <source>
        <dbReference type="Proteomes" id="UP000515154"/>
    </source>
</evidence>
<gene>
    <name evidence="2" type="primary">LOC115222042</name>
</gene>
<proteinExistence type="predicted"/>
<accession>A0A6P7TAF6</accession>
<protein>
    <submittedName>
        <fullName evidence="2">Zinc finger BED domain-containing protein 5-like</fullName>
    </submittedName>
</protein>
<dbReference type="RefSeq" id="XP_029648008.1">
    <property type="nucleotide sequence ID" value="XM_029792148.1"/>
</dbReference>
<dbReference type="AlphaFoldDB" id="A0A6P7TAF6"/>
<keyword evidence="1" id="KW-1185">Reference proteome</keyword>
<sequence>MTQKCFRWILRLAFYEVSRKIAVAKKLHDIGEELILPCCKDIISNVLGSSELLKLKHVSLSNDTLDETTDVANVTHLCVCLRYVFNNHLEDEFLFCETLNTKTIAREIFNKVDKSFEVHDINWEYVICVCTDGAPAMVGCCSGFQTLVKEKSPGAIDTHCTIHQQALIVKTMPDELKNVLKPR</sequence>
<dbReference type="PANTHER" id="PTHR45913:SF22">
    <property type="entry name" value="SCAN BOX DOMAIN-CONTAINING PROTEIN"/>
    <property type="match status" value="1"/>
</dbReference>
<dbReference type="Proteomes" id="UP000515154">
    <property type="component" value="Linkage group LG19"/>
</dbReference>